<dbReference type="EMBL" id="JBIHMM010000001">
    <property type="protein sequence ID" value="MFH0253499.1"/>
    <property type="molecule type" value="Genomic_DNA"/>
</dbReference>
<comment type="caution">
    <text evidence="8">The sequence shown here is derived from an EMBL/GenBank/DDBJ whole genome shotgun (WGS) entry which is preliminary data.</text>
</comment>
<dbReference type="InterPro" id="IPR012699">
    <property type="entry name" value="PhnN"/>
</dbReference>
<keyword evidence="5 6" id="KW-0067">ATP-binding</keyword>
<dbReference type="Pfam" id="PF13238">
    <property type="entry name" value="AAA_18"/>
    <property type="match status" value="1"/>
</dbReference>
<evidence type="ECO:0000256" key="4">
    <source>
        <dbReference type="ARBA" id="ARBA00022741"/>
    </source>
</evidence>
<reference evidence="8 9" key="1">
    <citation type="submission" date="2024-10" db="EMBL/GenBank/DDBJ databases">
        <authorList>
            <person name="Yang X.-N."/>
        </authorList>
    </citation>
    <scope>NUCLEOTIDE SEQUENCE [LARGE SCALE GENOMIC DNA]</scope>
    <source>
        <strain evidence="8 9">CAU 1059</strain>
    </source>
</reference>
<dbReference type="PANTHER" id="PTHR23117:SF8">
    <property type="entry name" value="RIBOSE 1,5-BISPHOSPHATE PHOSPHOKINASE PHNN"/>
    <property type="match status" value="1"/>
</dbReference>
<dbReference type="EC" id="2.7.4.23" evidence="6"/>
<evidence type="ECO:0000256" key="2">
    <source>
        <dbReference type="ARBA" id="ARBA00005069"/>
    </source>
</evidence>
<comment type="similarity">
    <text evidence="6">Belongs to the ribose 1,5-bisphosphokinase family.</text>
</comment>
<keyword evidence="9" id="KW-1185">Reference proteome</keyword>
<protein>
    <recommendedName>
        <fullName evidence="6">Ribose 1,5-bisphosphate phosphokinase PhnN</fullName>
        <ecNumber evidence="6">2.7.4.23</ecNumber>
    </recommendedName>
    <alternativeName>
        <fullName evidence="6">Ribose 1,5-bisphosphokinase</fullName>
    </alternativeName>
</protein>
<comment type="function">
    <text evidence="6">Catalyzes the phosphorylation of ribose 1,5-bisphosphate to 5-phospho-D-ribosyl alpha-1-diphosphate (PRPP).</text>
</comment>
<comment type="catalytic activity">
    <reaction evidence="1 6">
        <text>alpha-D-ribose 1,5-bisphosphate + ATP = 5-phospho-alpha-D-ribose 1-diphosphate + ADP</text>
        <dbReference type="Rhea" id="RHEA:20109"/>
        <dbReference type="ChEBI" id="CHEBI:30616"/>
        <dbReference type="ChEBI" id="CHEBI:58017"/>
        <dbReference type="ChEBI" id="CHEBI:68688"/>
        <dbReference type="ChEBI" id="CHEBI:456216"/>
        <dbReference type="EC" id="2.7.4.23"/>
    </reaction>
</comment>
<dbReference type="RefSeq" id="WP_377167409.1">
    <property type="nucleotide sequence ID" value="NZ_JBHTJC010000001.1"/>
</dbReference>
<keyword evidence="4 6" id="KW-0547">Nucleotide-binding</keyword>
<dbReference type="SMART" id="SM00072">
    <property type="entry name" value="GuKc"/>
    <property type="match status" value="1"/>
</dbReference>
<evidence type="ECO:0000313" key="9">
    <source>
        <dbReference type="Proteomes" id="UP001607157"/>
    </source>
</evidence>
<name>A0ABW7I5Q3_9RHOB</name>
<dbReference type="InterPro" id="IPR008145">
    <property type="entry name" value="GK/Ca_channel_bsu"/>
</dbReference>
<dbReference type="InterPro" id="IPR027417">
    <property type="entry name" value="P-loop_NTPase"/>
</dbReference>
<evidence type="ECO:0000259" key="7">
    <source>
        <dbReference type="SMART" id="SM00072"/>
    </source>
</evidence>
<keyword evidence="3 6" id="KW-0808">Transferase</keyword>
<organism evidence="8 9">
    <name type="scientific">Roseovarius aquimarinus</name>
    <dbReference type="NCBI Taxonomy" id="1229156"/>
    <lineage>
        <taxon>Bacteria</taxon>
        <taxon>Pseudomonadati</taxon>
        <taxon>Pseudomonadota</taxon>
        <taxon>Alphaproteobacteria</taxon>
        <taxon>Rhodobacterales</taxon>
        <taxon>Roseobacteraceae</taxon>
        <taxon>Roseovarius</taxon>
    </lineage>
</organism>
<evidence type="ECO:0000256" key="5">
    <source>
        <dbReference type="ARBA" id="ARBA00022840"/>
    </source>
</evidence>
<proteinExistence type="inferred from homology"/>
<dbReference type="Proteomes" id="UP001607157">
    <property type="component" value="Unassembled WGS sequence"/>
</dbReference>
<evidence type="ECO:0000256" key="3">
    <source>
        <dbReference type="ARBA" id="ARBA00022679"/>
    </source>
</evidence>
<comment type="pathway">
    <text evidence="2 6">Metabolic intermediate biosynthesis; 5-phospho-alpha-D-ribose 1-diphosphate biosynthesis; 5-phospho-alpha-D-ribose 1-diphosphate from D-ribose 5-phosphate (route II): step 3/3.</text>
</comment>
<evidence type="ECO:0000313" key="8">
    <source>
        <dbReference type="EMBL" id="MFH0253499.1"/>
    </source>
</evidence>
<dbReference type="PANTHER" id="PTHR23117">
    <property type="entry name" value="GUANYLATE KINASE-RELATED"/>
    <property type="match status" value="1"/>
</dbReference>
<feature type="binding site" evidence="6">
    <location>
        <begin position="15"/>
        <end position="22"/>
    </location>
    <ligand>
        <name>ATP</name>
        <dbReference type="ChEBI" id="CHEBI:30616"/>
    </ligand>
</feature>
<dbReference type="Gene3D" id="3.40.50.300">
    <property type="entry name" value="P-loop containing nucleotide triphosphate hydrolases"/>
    <property type="match status" value="1"/>
</dbReference>
<feature type="domain" description="Guanylate kinase/L-type calcium channel beta subunit" evidence="7">
    <location>
        <begin position="7"/>
        <end position="184"/>
    </location>
</feature>
<evidence type="ECO:0000256" key="6">
    <source>
        <dbReference type="HAMAP-Rule" id="MF_00836"/>
    </source>
</evidence>
<sequence length="201" mass="21005">MSGAAPQGRLIAVVGPSGVGKDSVMDALVARHPALGHVRRAVTRSAEAGGETIESLTPAAFEEARADGAFVLDWQAHGLSYGIPATECAPLAEGRDLLVNLSRGVLAEASARFPSLIVLSLTARTDVLARRLAARGRESRAEIAERLSRWMPTDAGAAPVLTIDNSGDLDATVASILAALYPASSFGTGRLQPHRFETDPK</sequence>
<evidence type="ECO:0000256" key="1">
    <source>
        <dbReference type="ARBA" id="ARBA00000373"/>
    </source>
</evidence>
<accession>A0ABW7I5Q3</accession>
<dbReference type="NCBIfam" id="TIGR02322">
    <property type="entry name" value="phosphon_PhnN"/>
    <property type="match status" value="1"/>
</dbReference>
<gene>
    <name evidence="6 8" type="primary">phnN</name>
    <name evidence="8" type="ORF">ACGRVM_06325</name>
</gene>
<dbReference type="SUPFAM" id="SSF52540">
    <property type="entry name" value="P-loop containing nucleoside triphosphate hydrolases"/>
    <property type="match status" value="1"/>
</dbReference>
<dbReference type="HAMAP" id="MF_00836">
    <property type="entry name" value="PhnN"/>
    <property type="match status" value="1"/>
</dbReference>